<dbReference type="PANTHER" id="PTHR30572">
    <property type="entry name" value="MEMBRANE COMPONENT OF TRANSPORTER-RELATED"/>
    <property type="match status" value="1"/>
</dbReference>
<feature type="transmembrane region" description="Helical" evidence="7">
    <location>
        <begin position="274"/>
        <end position="296"/>
    </location>
</feature>
<keyword evidence="5 7" id="KW-0472">Membrane</keyword>
<evidence type="ECO:0000256" key="4">
    <source>
        <dbReference type="ARBA" id="ARBA00022989"/>
    </source>
</evidence>
<comment type="subcellular location">
    <subcellularLocation>
        <location evidence="1">Cell membrane</location>
        <topology evidence="1">Multi-pass membrane protein</topology>
    </subcellularLocation>
</comment>
<evidence type="ECO:0000256" key="7">
    <source>
        <dbReference type="SAM" id="Phobius"/>
    </source>
</evidence>
<accession>A0A919XUE6</accession>
<dbReference type="AlphaFoldDB" id="A0A919XUE6"/>
<gene>
    <name evidence="9" type="ORF">J41TS12_17080</name>
</gene>
<dbReference type="GO" id="GO:0005886">
    <property type="term" value="C:plasma membrane"/>
    <property type="evidence" value="ECO:0007669"/>
    <property type="project" value="UniProtKB-SubCell"/>
</dbReference>
<keyword evidence="4 7" id="KW-1133">Transmembrane helix</keyword>
<feature type="domain" description="ABC3 transporter permease C-terminal" evidence="8">
    <location>
        <begin position="759"/>
        <end position="867"/>
    </location>
</feature>
<keyword evidence="10" id="KW-1185">Reference proteome</keyword>
<sequence>MIKVNNKKAISRLSWKSLRANRNRNLIAIIAIMLTTVLFTALFTIAFSINHSYQQANFRQVGGYSHGGFKYLTEQQFEELKDDPMIRDYGLRRFVGMPSEPPFNKAHVEVSYSDAMEAKWMFADPVEGKLPKEGTREAATDTRVLSLLGVEPKLGAEFTMTFEVDGKETTETFLLSGWWEYDEAVVASHVFIPESRVEEIFERLDTQGVDGITGTYHLDMMLGSSLHIERDLNTILERHGYQSNTKAEGNYVAIGVNWGYTGAQLAYSLDPMTAITIILLLIIIIFTGYLIIYNVFRISVTSDIRFYGLLKTIGASGKQLRRIIRRQALMLSAVGIPLGLAIGYAVGVLLTPAILNQLNGVTHGQFTANPLIFICGAVFSLVTVMLSCARPGRLASRVSPVEAVRYTESSAIRKTARKGKTKVSLWRMARANLGRSRSKTIITVISLSLAVVLLNLAVTFTNGFDMNKYLADKVADYIVADGNYFQVAGQFWNEDMEVAEEVISEIHKQPGIENAGRIYANTSSVLDFVSEEFYRSKWGNWNDKDTVDWIVERMDRLPDGRLADQVQLYGMERSPLDKLTLLDGDISKLYEAGSRYIAAVYSYDDYGNPVMSSHWAKLGDVITLRYVKEYEYYNRDTGKIYSEGSIPEDEPVNARPIKYEDKEYEVAVLVGVPHTISFRHYGADEFVLNAETFVQDSGTDSIMLYAFDTTDEAEATMEAFLSDYTTTTQTSYDYESKQTYAEEFEGFRSMFLLLGGVLCGVIGLVGVLNFLNAVLTGILTRKREFAVLQSIGMTGGQLKGMLVWEGLLYTLGAAGLSLVISVLTAPLIDPALSGMFWFFTYRFTLTPVLGIAPVFALLGICLPLLVYRITARQTLVERLRDIEG</sequence>
<protein>
    <submittedName>
        <fullName evidence="9">Efflux ABC transporter permease</fullName>
    </submittedName>
</protein>
<dbReference type="GO" id="GO:0022857">
    <property type="term" value="F:transmembrane transporter activity"/>
    <property type="evidence" value="ECO:0007669"/>
    <property type="project" value="TreeGrafter"/>
</dbReference>
<dbReference type="InterPro" id="IPR003838">
    <property type="entry name" value="ABC3_permease_C"/>
</dbReference>
<evidence type="ECO:0000256" key="1">
    <source>
        <dbReference type="ARBA" id="ARBA00004651"/>
    </source>
</evidence>
<feature type="domain" description="ABC3 transporter permease C-terminal" evidence="8">
    <location>
        <begin position="279"/>
        <end position="400"/>
    </location>
</feature>
<feature type="transmembrane region" description="Helical" evidence="7">
    <location>
        <begin position="26"/>
        <end position="49"/>
    </location>
</feature>
<dbReference type="EMBL" id="BORR01000005">
    <property type="protein sequence ID" value="GIO36847.1"/>
    <property type="molecule type" value="Genomic_DNA"/>
</dbReference>
<dbReference type="PANTHER" id="PTHR30572:SF4">
    <property type="entry name" value="ABC TRANSPORTER PERMEASE YTRF"/>
    <property type="match status" value="1"/>
</dbReference>
<feature type="transmembrane region" description="Helical" evidence="7">
    <location>
        <begin position="440"/>
        <end position="460"/>
    </location>
</feature>
<feature type="transmembrane region" description="Helical" evidence="7">
    <location>
        <begin position="370"/>
        <end position="389"/>
    </location>
</feature>
<comment type="caution">
    <text evidence="9">The sequence shown here is derived from an EMBL/GenBank/DDBJ whole genome shotgun (WGS) entry which is preliminary data.</text>
</comment>
<evidence type="ECO:0000256" key="2">
    <source>
        <dbReference type="ARBA" id="ARBA00022475"/>
    </source>
</evidence>
<keyword evidence="3 7" id="KW-0812">Transmembrane</keyword>
<feature type="transmembrane region" description="Helical" evidence="7">
    <location>
        <begin position="750"/>
        <end position="775"/>
    </location>
</feature>
<feature type="transmembrane region" description="Helical" evidence="7">
    <location>
        <begin position="807"/>
        <end position="828"/>
    </location>
</feature>
<keyword evidence="2" id="KW-1003">Cell membrane</keyword>
<organism evidence="9 10">
    <name type="scientific">Paenibacillus antibioticophila</name>
    <dbReference type="NCBI Taxonomy" id="1274374"/>
    <lineage>
        <taxon>Bacteria</taxon>
        <taxon>Bacillati</taxon>
        <taxon>Bacillota</taxon>
        <taxon>Bacilli</taxon>
        <taxon>Bacillales</taxon>
        <taxon>Paenibacillaceae</taxon>
        <taxon>Paenibacillus</taxon>
    </lineage>
</organism>
<dbReference type="RefSeq" id="WP_212939167.1">
    <property type="nucleotide sequence ID" value="NZ_BORR01000005.1"/>
</dbReference>
<evidence type="ECO:0000259" key="8">
    <source>
        <dbReference type="Pfam" id="PF02687"/>
    </source>
</evidence>
<evidence type="ECO:0000313" key="9">
    <source>
        <dbReference type="EMBL" id="GIO36847.1"/>
    </source>
</evidence>
<feature type="transmembrane region" description="Helical" evidence="7">
    <location>
        <begin position="328"/>
        <end position="350"/>
    </location>
</feature>
<dbReference type="Pfam" id="PF02687">
    <property type="entry name" value="FtsX"/>
    <property type="match status" value="2"/>
</dbReference>
<evidence type="ECO:0000256" key="3">
    <source>
        <dbReference type="ARBA" id="ARBA00022692"/>
    </source>
</evidence>
<comment type="similarity">
    <text evidence="6">Belongs to the ABC-4 integral membrane protein family.</text>
</comment>
<name>A0A919XUE6_9BACL</name>
<dbReference type="Proteomes" id="UP000681162">
    <property type="component" value="Unassembled WGS sequence"/>
</dbReference>
<dbReference type="InterPro" id="IPR050250">
    <property type="entry name" value="Macrolide_Exporter_MacB"/>
</dbReference>
<evidence type="ECO:0000256" key="5">
    <source>
        <dbReference type="ARBA" id="ARBA00023136"/>
    </source>
</evidence>
<reference evidence="9 10" key="1">
    <citation type="submission" date="2021-03" db="EMBL/GenBank/DDBJ databases">
        <title>Antimicrobial resistance genes in bacteria isolated from Japanese honey, and their potential for conferring macrolide and lincosamide resistance in the American foulbrood pathogen Paenibacillus larvae.</title>
        <authorList>
            <person name="Okamoto M."/>
            <person name="Kumagai M."/>
            <person name="Kanamori H."/>
            <person name="Takamatsu D."/>
        </authorList>
    </citation>
    <scope>NUCLEOTIDE SEQUENCE [LARGE SCALE GENOMIC DNA]</scope>
    <source>
        <strain evidence="9 10">J41TS12</strain>
    </source>
</reference>
<evidence type="ECO:0000313" key="10">
    <source>
        <dbReference type="Proteomes" id="UP000681162"/>
    </source>
</evidence>
<evidence type="ECO:0000256" key="6">
    <source>
        <dbReference type="ARBA" id="ARBA00038076"/>
    </source>
</evidence>
<proteinExistence type="inferred from homology"/>
<feature type="transmembrane region" description="Helical" evidence="7">
    <location>
        <begin position="848"/>
        <end position="870"/>
    </location>
</feature>